<evidence type="ECO:0000313" key="2">
    <source>
        <dbReference type="EMBL" id="KAJ1177888.1"/>
    </source>
</evidence>
<evidence type="ECO:0000313" key="3">
    <source>
        <dbReference type="Proteomes" id="UP001066276"/>
    </source>
</evidence>
<name>A0AAV7TMP9_PLEWA</name>
<dbReference type="AlphaFoldDB" id="A0AAV7TMP9"/>
<proteinExistence type="predicted"/>
<accession>A0AAV7TMP9</accession>
<dbReference type="Proteomes" id="UP001066276">
    <property type="component" value="Chromosome 3_2"/>
</dbReference>
<dbReference type="EMBL" id="JANPWB010000006">
    <property type="protein sequence ID" value="KAJ1177888.1"/>
    <property type="molecule type" value="Genomic_DNA"/>
</dbReference>
<comment type="caution">
    <text evidence="2">The sequence shown here is derived from an EMBL/GenBank/DDBJ whole genome shotgun (WGS) entry which is preliminary data.</text>
</comment>
<evidence type="ECO:0000256" key="1">
    <source>
        <dbReference type="SAM" id="MobiDB-lite"/>
    </source>
</evidence>
<feature type="region of interest" description="Disordered" evidence="1">
    <location>
        <begin position="17"/>
        <end position="52"/>
    </location>
</feature>
<keyword evidence="3" id="KW-1185">Reference proteome</keyword>
<sequence length="216" mass="24306">MLSCLCHLHKEEALIDNGAPESDRSPSGPPSLCRVSADRQDQDYSQESQPLDNKDKLDAILQVIVTSRTSVEMKIEELHAKFRLLRDDQRKLISREIDTERTLSDIPQLEAQVKCAQNLTEHLKKLEDHTKDAEGNARCNNIQVIGLTEGLEDYDAMIPYLEIGIWSSTLTMDISCYFSFERAHQSPTSPLPSVVACLLHYRDRASTMQAAGRAAH</sequence>
<gene>
    <name evidence="2" type="ORF">NDU88_003140</name>
</gene>
<organism evidence="2 3">
    <name type="scientific">Pleurodeles waltl</name>
    <name type="common">Iberian ribbed newt</name>
    <dbReference type="NCBI Taxonomy" id="8319"/>
    <lineage>
        <taxon>Eukaryota</taxon>
        <taxon>Metazoa</taxon>
        <taxon>Chordata</taxon>
        <taxon>Craniata</taxon>
        <taxon>Vertebrata</taxon>
        <taxon>Euteleostomi</taxon>
        <taxon>Amphibia</taxon>
        <taxon>Batrachia</taxon>
        <taxon>Caudata</taxon>
        <taxon>Salamandroidea</taxon>
        <taxon>Salamandridae</taxon>
        <taxon>Pleurodelinae</taxon>
        <taxon>Pleurodeles</taxon>
    </lineage>
</organism>
<protein>
    <submittedName>
        <fullName evidence="2">Uncharacterized protein</fullName>
    </submittedName>
</protein>
<reference evidence="2" key="1">
    <citation type="journal article" date="2022" name="bioRxiv">
        <title>Sequencing and chromosome-scale assembly of the giantPleurodeles waltlgenome.</title>
        <authorList>
            <person name="Brown T."/>
            <person name="Elewa A."/>
            <person name="Iarovenko S."/>
            <person name="Subramanian E."/>
            <person name="Araus A.J."/>
            <person name="Petzold A."/>
            <person name="Susuki M."/>
            <person name="Suzuki K.-i.T."/>
            <person name="Hayashi T."/>
            <person name="Toyoda A."/>
            <person name="Oliveira C."/>
            <person name="Osipova E."/>
            <person name="Leigh N.D."/>
            <person name="Simon A."/>
            <person name="Yun M.H."/>
        </authorList>
    </citation>
    <scope>NUCLEOTIDE SEQUENCE</scope>
    <source>
        <strain evidence="2">20211129_DDA</strain>
        <tissue evidence="2">Liver</tissue>
    </source>
</reference>